<dbReference type="PANTHER" id="PTHR33559">
    <property type="entry name" value="PROTEASOME ASSEMBLY CHAPERONE 4"/>
    <property type="match status" value="1"/>
</dbReference>
<dbReference type="Proteomes" id="UP001161247">
    <property type="component" value="Chromosome 1"/>
</dbReference>
<reference evidence="1" key="1">
    <citation type="submission" date="2023-03" db="EMBL/GenBank/DDBJ databases">
        <authorList>
            <person name="Julca I."/>
        </authorList>
    </citation>
    <scope>NUCLEOTIDE SEQUENCE</scope>
</reference>
<dbReference type="EMBL" id="OX459118">
    <property type="protein sequence ID" value="CAI9090597.1"/>
    <property type="molecule type" value="Genomic_DNA"/>
</dbReference>
<protein>
    <submittedName>
        <fullName evidence="1">OLC1v1025406C3</fullName>
    </submittedName>
</protein>
<proteinExistence type="predicted"/>
<evidence type="ECO:0000313" key="2">
    <source>
        <dbReference type="Proteomes" id="UP001161247"/>
    </source>
</evidence>
<accession>A0AAV1C712</accession>
<dbReference type="PANTHER" id="PTHR33559:SF1">
    <property type="entry name" value="PROTEASOME ASSEMBLY CHAPERONE 4"/>
    <property type="match status" value="1"/>
</dbReference>
<organism evidence="1 2">
    <name type="scientific">Oldenlandia corymbosa var. corymbosa</name>
    <dbReference type="NCBI Taxonomy" id="529605"/>
    <lineage>
        <taxon>Eukaryota</taxon>
        <taxon>Viridiplantae</taxon>
        <taxon>Streptophyta</taxon>
        <taxon>Embryophyta</taxon>
        <taxon>Tracheophyta</taxon>
        <taxon>Spermatophyta</taxon>
        <taxon>Magnoliopsida</taxon>
        <taxon>eudicotyledons</taxon>
        <taxon>Gunneridae</taxon>
        <taxon>Pentapetalae</taxon>
        <taxon>asterids</taxon>
        <taxon>lamiids</taxon>
        <taxon>Gentianales</taxon>
        <taxon>Rubiaceae</taxon>
        <taxon>Rubioideae</taxon>
        <taxon>Spermacoceae</taxon>
        <taxon>Hedyotis-Oldenlandia complex</taxon>
        <taxon>Oldenlandia</taxon>
    </lineage>
</organism>
<name>A0AAV1C712_OLDCO</name>
<gene>
    <name evidence="1" type="ORF">OLC1_LOCUS2722</name>
</gene>
<dbReference type="AlphaFoldDB" id="A0AAV1C712"/>
<sequence length="163" mass="17442">MERLDDDGSSIAGVDVTTRTLDDLRIQAPVDGKGGYDAGSVQITNFSEFVEDVTLHFQIIRLQKQLYAWIGCNSARFGHLVAAAPTRPSNAVSVAQLVGRSTDNTGAGIARRVVLKTGLNIVLACNIPKNSPLIEAAAELKLVQKLFDLGYATRKSGVSSSIR</sequence>
<dbReference type="Pfam" id="PF16093">
    <property type="entry name" value="PAC4"/>
    <property type="match status" value="1"/>
</dbReference>
<dbReference type="InterPro" id="IPR032157">
    <property type="entry name" value="PAC4"/>
</dbReference>
<dbReference type="GO" id="GO:0043248">
    <property type="term" value="P:proteasome assembly"/>
    <property type="evidence" value="ECO:0007669"/>
    <property type="project" value="InterPro"/>
</dbReference>
<keyword evidence="2" id="KW-1185">Reference proteome</keyword>
<evidence type="ECO:0000313" key="1">
    <source>
        <dbReference type="EMBL" id="CAI9090597.1"/>
    </source>
</evidence>